<dbReference type="AlphaFoldDB" id="A0AAV9NE30"/>
<evidence type="ECO:0000313" key="5">
    <source>
        <dbReference type="Proteomes" id="UP001358417"/>
    </source>
</evidence>
<dbReference type="InterPro" id="IPR025110">
    <property type="entry name" value="AMP-bd_C"/>
</dbReference>
<evidence type="ECO:0000259" key="2">
    <source>
        <dbReference type="Pfam" id="PF00501"/>
    </source>
</evidence>
<dbReference type="PANTHER" id="PTHR24096">
    <property type="entry name" value="LONG-CHAIN-FATTY-ACID--COA LIGASE"/>
    <property type="match status" value="1"/>
</dbReference>
<evidence type="ECO:0000313" key="4">
    <source>
        <dbReference type="EMBL" id="KAK5055354.1"/>
    </source>
</evidence>
<dbReference type="RefSeq" id="XP_064707785.1">
    <property type="nucleotide sequence ID" value="XM_064856609.1"/>
</dbReference>
<dbReference type="Pfam" id="PF00501">
    <property type="entry name" value="AMP-binding"/>
    <property type="match status" value="1"/>
</dbReference>
<evidence type="ECO:0000256" key="1">
    <source>
        <dbReference type="ARBA" id="ARBA00006432"/>
    </source>
</evidence>
<proteinExistence type="inferred from homology"/>
<dbReference type="FunFam" id="3.30.300.30:FF:000007">
    <property type="entry name" value="4-coumarate--CoA ligase 2"/>
    <property type="match status" value="1"/>
</dbReference>
<comment type="caution">
    <text evidence="4">The sequence shown here is derived from an EMBL/GenBank/DDBJ whole genome shotgun (WGS) entry which is preliminary data.</text>
</comment>
<dbReference type="SUPFAM" id="SSF56801">
    <property type="entry name" value="Acetyl-CoA synthetase-like"/>
    <property type="match status" value="1"/>
</dbReference>
<organism evidence="4 5">
    <name type="scientific">Exophiala bonariae</name>
    <dbReference type="NCBI Taxonomy" id="1690606"/>
    <lineage>
        <taxon>Eukaryota</taxon>
        <taxon>Fungi</taxon>
        <taxon>Dikarya</taxon>
        <taxon>Ascomycota</taxon>
        <taxon>Pezizomycotina</taxon>
        <taxon>Eurotiomycetes</taxon>
        <taxon>Chaetothyriomycetidae</taxon>
        <taxon>Chaetothyriales</taxon>
        <taxon>Herpotrichiellaceae</taxon>
        <taxon>Exophiala</taxon>
    </lineage>
</organism>
<gene>
    <name evidence="4" type="ORF">LTR84_013104</name>
</gene>
<protein>
    <submittedName>
        <fullName evidence="4">Uncharacterized protein</fullName>
    </submittedName>
</protein>
<sequence length="300" mass="33793">MDLFHNTFWCKKSNPDRMRYNITEVNIVPMMVIRLLSSGLLDSGKYSLKTIRNAWAGSAPLDKSLQARLKEHLPAETPFNQAWGMSETTCIATMFYYPEQDLTGSVGRLLPNCDAKLVDENGSDISGRRGSDGTYLRGELCIRGPIIVNGYYKNSEANGRDWDGEGYFHTGDIAYCDPGTRKWFIVARKKELIKVRGFQVAPTEIEGVLLLHPKIVDCAVIGVQNSIEESELPRAYIAVQTGATITEVEIINFIKDRLARYKQLDGGIRFVDQIPRNGNGKIERNILKKMAIEKDLRTKL</sequence>
<dbReference type="GO" id="GO:0019748">
    <property type="term" value="P:secondary metabolic process"/>
    <property type="evidence" value="ECO:0007669"/>
    <property type="project" value="TreeGrafter"/>
</dbReference>
<accession>A0AAV9NE30</accession>
<dbReference type="Pfam" id="PF13193">
    <property type="entry name" value="AMP-binding_C"/>
    <property type="match status" value="1"/>
</dbReference>
<evidence type="ECO:0000259" key="3">
    <source>
        <dbReference type="Pfam" id="PF13193"/>
    </source>
</evidence>
<reference evidence="4 5" key="1">
    <citation type="submission" date="2023-08" db="EMBL/GenBank/DDBJ databases">
        <title>Black Yeasts Isolated from many extreme environments.</title>
        <authorList>
            <person name="Coleine C."/>
            <person name="Stajich J.E."/>
            <person name="Selbmann L."/>
        </authorList>
    </citation>
    <scope>NUCLEOTIDE SEQUENCE [LARGE SCALE GENOMIC DNA]</scope>
    <source>
        <strain evidence="4 5">CCFEE 5792</strain>
    </source>
</reference>
<dbReference type="PANTHER" id="PTHR24096:SF265">
    <property type="entry name" value="ENZYME, PUTATIVE (AFU_ORTHOLOGUE AFUA_5G14270)-RELATED"/>
    <property type="match status" value="1"/>
</dbReference>
<keyword evidence="5" id="KW-1185">Reference proteome</keyword>
<dbReference type="Proteomes" id="UP001358417">
    <property type="component" value="Unassembled WGS sequence"/>
</dbReference>
<feature type="domain" description="AMP-binding enzyme C-terminal" evidence="3">
    <location>
        <begin position="204"/>
        <end position="281"/>
    </location>
</feature>
<feature type="domain" description="AMP-dependent synthetase/ligase" evidence="2">
    <location>
        <begin position="19"/>
        <end position="152"/>
    </location>
</feature>
<dbReference type="Gene3D" id="3.30.300.30">
    <property type="match status" value="1"/>
</dbReference>
<comment type="similarity">
    <text evidence="1">Belongs to the ATP-dependent AMP-binding enzyme family.</text>
</comment>
<dbReference type="GeneID" id="89981240"/>
<dbReference type="Gene3D" id="3.40.50.12780">
    <property type="entry name" value="N-terminal domain of ligase-like"/>
    <property type="match status" value="1"/>
</dbReference>
<dbReference type="InterPro" id="IPR000873">
    <property type="entry name" value="AMP-dep_synth/lig_dom"/>
</dbReference>
<name>A0AAV9NE30_9EURO</name>
<dbReference type="GO" id="GO:0016405">
    <property type="term" value="F:CoA-ligase activity"/>
    <property type="evidence" value="ECO:0007669"/>
    <property type="project" value="TreeGrafter"/>
</dbReference>
<dbReference type="InterPro" id="IPR045851">
    <property type="entry name" value="AMP-bd_C_sf"/>
</dbReference>
<dbReference type="EMBL" id="JAVRRD010000009">
    <property type="protein sequence ID" value="KAK5055354.1"/>
    <property type="molecule type" value="Genomic_DNA"/>
</dbReference>
<dbReference type="InterPro" id="IPR042099">
    <property type="entry name" value="ANL_N_sf"/>
</dbReference>